<accession>A0A7J0C5M3</accession>
<evidence type="ECO:0000313" key="3">
    <source>
        <dbReference type="Proteomes" id="UP000498980"/>
    </source>
</evidence>
<proteinExistence type="predicted"/>
<protein>
    <submittedName>
        <fullName evidence="2">Uncharacterized protein</fullName>
    </submittedName>
</protein>
<sequence length="118" mass="12444">MTTDPSGSRPTRARHGPSGSAAWFTDTRRVTLRPAASVPEVLLRWSQGASTQADQVTASRPEAVRVIVVRSPEVRAVTARSPGPCRPPALITSAETSGVRAPGLKRSFSPGRALPAFS</sequence>
<feature type="region of interest" description="Disordered" evidence="1">
    <location>
        <begin position="1"/>
        <end position="24"/>
    </location>
</feature>
<name>A0A7J0C5M3_9ACTN</name>
<evidence type="ECO:0000256" key="1">
    <source>
        <dbReference type="SAM" id="MobiDB-lite"/>
    </source>
</evidence>
<reference evidence="2 3" key="1">
    <citation type="submission" date="2020-05" db="EMBL/GenBank/DDBJ databases">
        <title>Whole genome shotgun sequence of Streptomyces fulvorobeus NBRC 15897.</title>
        <authorList>
            <person name="Komaki H."/>
            <person name="Tamura T."/>
        </authorList>
    </citation>
    <scope>NUCLEOTIDE SEQUENCE [LARGE SCALE GENOMIC DNA]</scope>
    <source>
        <strain evidence="2 3">NBRC 15897</strain>
    </source>
</reference>
<evidence type="ECO:0000313" key="2">
    <source>
        <dbReference type="EMBL" id="GFM97835.1"/>
    </source>
</evidence>
<comment type="caution">
    <text evidence="2">The sequence shown here is derived from an EMBL/GenBank/DDBJ whole genome shotgun (WGS) entry which is preliminary data.</text>
</comment>
<gene>
    <name evidence="2" type="ORF">Sfulv_26460</name>
</gene>
<feature type="region of interest" description="Disordered" evidence="1">
    <location>
        <begin position="78"/>
        <end position="118"/>
    </location>
</feature>
<dbReference type="AlphaFoldDB" id="A0A7J0C5M3"/>
<keyword evidence="3" id="KW-1185">Reference proteome</keyword>
<dbReference type="Proteomes" id="UP000498980">
    <property type="component" value="Unassembled WGS sequence"/>
</dbReference>
<organism evidence="2 3">
    <name type="scientific">Streptomyces fulvorobeus</name>
    <dbReference type="NCBI Taxonomy" id="284028"/>
    <lineage>
        <taxon>Bacteria</taxon>
        <taxon>Bacillati</taxon>
        <taxon>Actinomycetota</taxon>
        <taxon>Actinomycetes</taxon>
        <taxon>Kitasatosporales</taxon>
        <taxon>Streptomycetaceae</taxon>
        <taxon>Streptomyces</taxon>
    </lineage>
</organism>
<dbReference type="EMBL" id="BLWC01000001">
    <property type="protein sequence ID" value="GFM97835.1"/>
    <property type="molecule type" value="Genomic_DNA"/>
</dbReference>